<protein>
    <submittedName>
        <fullName evidence="3">Glycosyltransferase family 9 protein</fullName>
    </submittedName>
</protein>
<dbReference type="SUPFAM" id="SSF53756">
    <property type="entry name" value="UDP-Glycosyltransferase/glycogen phosphorylase"/>
    <property type="match status" value="1"/>
</dbReference>
<name>A0ABU7XRL5_9FLAO</name>
<keyword evidence="1" id="KW-0328">Glycosyltransferase</keyword>
<evidence type="ECO:0000256" key="2">
    <source>
        <dbReference type="ARBA" id="ARBA00022679"/>
    </source>
</evidence>
<dbReference type="PANTHER" id="PTHR30160:SF7">
    <property type="entry name" value="ADP-HEPTOSE--LPS HEPTOSYLTRANSFERASE 2"/>
    <property type="match status" value="1"/>
</dbReference>
<keyword evidence="4" id="KW-1185">Reference proteome</keyword>
<evidence type="ECO:0000313" key="3">
    <source>
        <dbReference type="EMBL" id="MEF3832482.1"/>
    </source>
</evidence>
<dbReference type="InterPro" id="IPR002201">
    <property type="entry name" value="Glyco_trans_9"/>
</dbReference>
<dbReference type="Gene3D" id="3.40.50.2000">
    <property type="entry name" value="Glycogen Phosphorylase B"/>
    <property type="match status" value="2"/>
</dbReference>
<evidence type="ECO:0000256" key="1">
    <source>
        <dbReference type="ARBA" id="ARBA00022676"/>
    </source>
</evidence>
<dbReference type="EMBL" id="JAODOP010000004">
    <property type="protein sequence ID" value="MEF3832482.1"/>
    <property type="molecule type" value="Genomic_DNA"/>
</dbReference>
<dbReference type="RefSeq" id="WP_303304860.1">
    <property type="nucleotide sequence ID" value="NZ_JAODOP010000004.1"/>
</dbReference>
<organism evidence="3 4">
    <name type="scientific">Flavivirga spongiicola</name>
    <dbReference type="NCBI Taxonomy" id="421621"/>
    <lineage>
        <taxon>Bacteria</taxon>
        <taxon>Pseudomonadati</taxon>
        <taxon>Bacteroidota</taxon>
        <taxon>Flavobacteriia</taxon>
        <taxon>Flavobacteriales</taxon>
        <taxon>Flavobacteriaceae</taxon>
        <taxon>Flavivirga</taxon>
    </lineage>
</organism>
<accession>A0ABU7XRL5</accession>
<evidence type="ECO:0000313" key="4">
    <source>
        <dbReference type="Proteomes" id="UP001337305"/>
    </source>
</evidence>
<dbReference type="Proteomes" id="UP001337305">
    <property type="component" value="Unassembled WGS sequence"/>
</dbReference>
<keyword evidence="2" id="KW-0808">Transferase</keyword>
<reference evidence="3 4" key="1">
    <citation type="submission" date="2022-09" db="EMBL/GenBank/DDBJ databases">
        <title>Genome sequencing of Flavivirga sp. MEBiC05379.</title>
        <authorList>
            <person name="Oh H.-M."/>
            <person name="Kwon K.K."/>
            <person name="Park M.J."/>
            <person name="Yang S.-H."/>
        </authorList>
    </citation>
    <scope>NUCLEOTIDE SEQUENCE [LARGE SCALE GENOMIC DNA]</scope>
    <source>
        <strain evidence="3 4">MEBiC05379</strain>
    </source>
</reference>
<comment type="caution">
    <text evidence="3">The sequence shown here is derived from an EMBL/GenBank/DDBJ whole genome shotgun (WGS) entry which is preliminary data.</text>
</comment>
<dbReference type="CDD" id="cd03789">
    <property type="entry name" value="GT9_LPS_heptosyltransferase"/>
    <property type="match status" value="1"/>
</dbReference>
<gene>
    <name evidence="3" type="ORF">N1F79_05035</name>
</gene>
<dbReference type="InterPro" id="IPR051199">
    <property type="entry name" value="LPS_LOS_Heptosyltrfase"/>
</dbReference>
<dbReference type="Pfam" id="PF01075">
    <property type="entry name" value="Glyco_transf_9"/>
    <property type="match status" value="1"/>
</dbReference>
<sequence length="347" mass="39913">MKILIIQQKMIGDVLTSSILFEALRLKYPKGQLDYLINEHTVAVVENNPNIDNFLLFTKEAELSKAKLLKLARSVGNRKYDIVVDVYSKLSSNLISLFSGAKTRISYHKYYTSLFYHYNIKREKNNNGKAGLAIVNRMQLLGPLGIETTFIKPKIYLTEEEISTSKHFLENHQIDFSKSLYMISVLGSGGKKTYPFSYMAEVIDTLVKETSGQILFNYIPKQETEAKTIFDLCKPETQKNIYFHVFGKSLREFLAITYHCDALIGNEGGAINMAKALNIKTFAIYSPWIDKATWNLFENDNNVSVHLKDFKPELYTKPEKKFKNEAAELYKKFKPQLFTNKLKAFLK</sequence>
<proteinExistence type="predicted"/>
<dbReference type="PANTHER" id="PTHR30160">
    <property type="entry name" value="TETRAACYLDISACCHARIDE 4'-KINASE-RELATED"/>
    <property type="match status" value="1"/>
</dbReference>